<evidence type="ECO:0000256" key="14">
    <source>
        <dbReference type="ARBA" id="ARBA00045085"/>
    </source>
</evidence>
<dbReference type="PANTHER" id="PTHR44809:SF1">
    <property type="entry name" value="PROTEIN O-MANNOSYL-TRANSFERASE TMTC1"/>
    <property type="match status" value="1"/>
</dbReference>
<dbReference type="Pfam" id="PF14559">
    <property type="entry name" value="TPR_19"/>
    <property type="match status" value="1"/>
</dbReference>
<dbReference type="Pfam" id="PF13181">
    <property type="entry name" value="TPR_8"/>
    <property type="match status" value="1"/>
</dbReference>
<evidence type="ECO:0000259" key="18">
    <source>
        <dbReference type="Pfam" id="PF08409"/>
    </source>
</evidence>
<evidence type="ECO:0000256" key="3">
    <source>
        <dbReference type="ARBA" id="ARBA00004240"/>
    </source>
</evidence>
<evidence type="ECO:0000256" key="2">
    <source>
        <dbReference type="ARBA" id="ARBA00004141"/>
    </source>
</evidence>
<feature type="transmembrane region" description="Helical" evidence="17">
    <location>
        <begin position="310"/>
        <end position="326"/>
    </location>
</feature>
<keyword evidence="12 17" id="KW-1133">Transmembrane helix</keyword>
<evidence type="ECO:0000256" key="8">
    <source>
        <dbReference type="ARBA" id="ARBA00022692"/>
    </source>
</evidence>
<comment type="catalytic activity">
    <reaction evidence="14">
        <text>a di-trans,poly-cis-dolichyl beta-D-mannosyl phosphate + L-threonyl-[protein] = 3-O-(alpha-D-mannosyl)-L-threonyl-[protein] + a di-trans,poly-cis-dolichyl phosphate + H(+)</text>
        <dbReference type="Rhea" id="RHEA:53396"/>
        <dbReference type="Rhea" id="RHEA-COMP:11060"/>
        <dbReference type="Rhea" id="RHEA-COMP:13547"/>
        <dbReference type="Rhea" id="RHEA-COMP:19498"/>
        <dbReference type="Rhea" id="RHEA-COMP:19501"/>
        <dbReference type="ChEBI" id="CHEBI:15378"/>
        <dbReference type="ChEBI" id="CHEBI:30013"/>
        <dbReference type="ChEBI" id="CHEBI:57683"/>
        <dbReference type="ChEBI" id="CHEBI:58211"/>
        <dbReference type="ChEBI" id="CHEBI:137323"/>
        <dbReference type="EC" id="2.4.1.109"/>
    </reaction>
</comment>
<evidence type="ECO:0000256" key="5">
    <source>
        <dbReference type="ARBA" id="ARBA00007882"/>
    </source>
</evidence>
<comment type="catalytic activity">
    <reaction evidence="15">
        <text>a di-trans,poly-cis-dolichyl beta-D-mannosyl phosphate + L-seryl-[protein] = 3-O-(alpha-D-mannosyl)-L-seryl-[protein] + a di-trans,poly-cis-dolichyl phosphate + H(+)</text>
        <dbReference type="Rhea" id="RHEA:17377"/>
        <dbReference type="Rhea" id="RHEA-COMP:9863"/>
        <dbReference type="Rhea" id="RHEA-COMP:13546"/>
        <dbReference type="Rhea" id="RHEA-COMP:19498"/>
        <dbReference type="Rhea" id="RHEA-COMP:19501"/>
        <dbReference type="ChEBI" id="CHEBI:15378"/>
        <dbReference type="ChEBI" id="CHEBI:29999"/>
        <dbReference type="ChEBI" id="CHEBI:57683"/>
        <dbReference type="ChEBI" id="CHEBI:58211"/>
        <dbReference type="ChEBI" id="CHEBI:137321"/>
        <dbReference type="EC" id="2.4.1.109"/>
    </reaction>
</comment>
<evidence type="ECO:0000256" key="6">
    <source>
        <dbReference type="ARBA" id="ARBA00012839"/>
    </source>
</evidence>
<keyword evidence="11" id="KW-0256">Endoplasmic reticulum</keyword>
<dbReference type="GO" id="GO:0016020">
    <property type="term" value="C:membrane"/>
    <property type="evidence" value="ECO:0007669"/>
    <property type="project" value="UniProtKB-SubCell"/>
</dbReference>
<feature type="transmembrane region" description="Helical" evidence="17">
    <location>
        <begin position="335"/>
        <end position="356"/>
    </location>
</feature>
<organism evidence="19 20">
    <name type="scientific">Caerostris darwini</name>
    <dbReference type="NCBI Taxonomy" id="1538125"/>
    <lineage>
        <taxon>Eukaryota</taxon>
        <taxon>Metazoa</taxon>
        <taxon>Ecdysozoa</taxon>
        <taxon>Arthropoda</taxon>
        <taxon>Chelicerata</taxon>
        <taxon>Arachnida</taxon>
        <taxon>Araneae</taxon>
        <taxon>Araneomorphae</taxon>
        <taxon>Entelegynae</taxon>
        <taxon>Araneoidea</taxon>
        <taxon>Araneidae</taxon>
        <taxon>Caerostris</taxon>
    </lineage>
</organism>
<dbReference type="PANTHER" id="PTHR44809">
    <property type="match status" value="1"/>
</dbReference>
<protein>
    <recommendedName>
        <fullName evidence="6">dolichyl-phosphate-mannose--protein mannosyltransferase</fullName>
        <ecNumber evidence="6">2.4.1.109</ecNumber>
    </recommendedName>
</protein>
<evidence type="ECO:0000256" key="17">
    <source>
        <dbReference type="SAM" id="Phobius"/>
    </source>
</evidence>
<dbReference type="Gene3D" id="1.25.40.10">
    <property type="entry name" value="Tetratricopeptide repeat domain"/>
    <property type="match status" value="2"/>
</dbReference>
<feature type="repeat" description="TPR" evidence="16">
    <location>
        <begin position="379"/>
        <end position="412"/>
    </location>
</feature>
<dbReference type="EMBL" id="BPLQ01000826">
    <property type="protein sequence ID" value="GIX75467.1"/>
    <property type="molecule type" value="Genomic_DNA"/>
</dbReference>
<evidence type="ECO:0000313" key="19">
    <source>
        <dbReference type="EMBL" id="GIX75467.1"/>
    </source>
</evidence>
<dbReference type="Pfam" id="PF08409">
    <property type="entry name" value="TMTC_DUF1736"/>
    <property type="match status" value="1"/>
</dbReference>
<reference evidence="19 20" key="1">
    <citation type="submission" date="2021-06" db="EMBL/GenBank/DDBJ databases">
        <title>Caerostris darwini draft genome.</title>
        <authorList>
            <person name="Kono N."/>
            <person name="Arakawa K."/>
        </authorList>
    </citation>
    <scope>NUCLEOTIDE SEQUENCE [LARGE SCALE GENOMIC DNA]</scope>
</reference>
<comment type="function">
    <text evidence="1">Transfers mannosyl residues to the hydroxyl group of serine or threonine residues.</text>
</comment>
<comment type="pathway">
    <text evidence="4">Protein modification; protein glycosylation.</text>
</comment>
<gene>
    <name evidence="19" type="primary">Tmtc1</name>
    <name evidence="19" type="ORF">CDAR_575672</name>
</gene>
<feature type="transmembrane region" description="Helical" evidence="17">
    <location>
        <begin position="167"/>
        <end position="185"/>
    </location>
</feature>
<feature type="transmembrane region" description="Helical" evidence="17">
    <location>
        <begin position="23"/>
        <end position="45"/>
    </location>
</feature>
<keyword evidence="9" id="KW-0677">Repeat</keyword>
<dbReference type="SUPFAM" id="SSF48452">
    <property type="entry name" value="TPR-like"/>
    <property type="match status" value="1"/>
</dbReference>
<evidence type="ECO:0000256" key="12">
    <source>
        <dbReference type="ARBA" id="ARBA00022989"/>
    </source>
</evidence>
<evidence type="ECO:0000256" key="1">
    <source>
        <dbReference type="ARBA" id="ARBA00003582"/>
    </source>
</evidence>
<evidence type="ECO:0000256" key="11">
    <source>
        <dbReference type="ARBA" id="ARBA00022824"/>
    </source>
</evidence>
<feature type="transmembrane region" description="Helical" evidence="17">
    <location>
        <begin position="251"/>
        <end position="269"/>
    </location>
</feature>
<dbReference type="InterPro" id="IPR011990">
    <property type="entry name" value="TPR-like_helical_dom_sf"/>
</dbReference>
<name>A0AAV4MSU7_9ARAC</name>
<feature type="domain" description="DUF1736" evidence="18">
    <location>
        <begin position="188"/>
        <end position="260"/>
    </location>
</feature>
<sequence length="527" mass="59903">MLNTKRDVLRLRLNHVLCGLSSWSYHFVNVALHTCVSLLVTFLCLDVLKWSREDSAIAALLFATHPIHTEAVSSAVGRAEVLSAFFFLSSLLAFVKSTKTGDRIDKWLLWFFLSMFCSGMALLAKEQGITVLAVCIVWRILQLFGSIRLESPKDFIKKGLFLIKDPILMMTVTMLLMLVGFRIWMLQGSMPIFSEEDNPASFSTSLLTRFFMYCYLAAFNFWMLLNPSTLSYDWQMGSIPLVNSFFDVRNVASLMLFLFLIMSAVRLLRTPSLKKSDAHSILLYLCVLVLPFLPASNMFVTVGFVVAERVLYIPSIGFCILITFGLRKLRNTARFYWILQSCTIFLIVLFMARTVVRNTDWQTRETLFTSGLTSVPHNAKVHYNFANLQKDLGNIENAVEHYRMALSLWPNHASAHNNLGTLLPDTQQAENHFKLALLINSHHPRALFNLASLYSKQGRKQVSQELLQRAIELDQAFIEAYSSLATIYAEDGRLEDAESLHLKALDRDPNNADSFNNYGTFLQKSGM</sequence>
<keyword evidence="8 17" id="KW-0812">Transmembrane</keyword>
<evidence type="ECO:0000256" key="13">
    <source>
        <dbReference type="ARBA" id="ARBA00023136"/>
    </source>
</evidence>
<dbReference type="InterPro" id="IPR052943">
    <property type="entry name" value="TMTC_O-mannosyl-trnsfr"/>
</dbReference>
<feature type="transmembrane region" description="Helical" evidence="17">
    <location>
        <begin position="107"/>
        <end position="124"/>
    </location>
</feature>
<evidence type="ECO:0000256" key="9">
    <source>
        <dbReference type="ARBA" id="ARBA00022737"/>
    </source>
</evidence>
<dbReference type="GO" id="GO:0004169">
    <property type="term" value="F:dolichyl-phosphate-mannose-protein mannosyltransferase activity"/>
    <property type="evidence" value="ECO:0007669"/>
    <property type="project" value="UniProtKB-EC"/>
</dbReference>
<evidence type="ECO:0000256" key="7">
    <source>
        <dbReference type="ARBA" id="ARBA00022679"/>
    </source>
</evidence>
<feature type="transmembrane region" description="Helical" evidence="17">
    <location>
        <begin position="206"/>
        <end position="225"/>
    </location>
</feature>
<evidence type="ECO:0000313" key="20">
    <source>
        <dbReference type="Proteomes" id="UP001054837"/>
    </source>
</evidence>
<comment type="similarity">
    <text evidence="5">Belongs to the TMTC family.</text>
</comment>
<feature type="repeat" description="TPR" evidence="16">
    <location>
        <begin position="444"/>
        <end position="477"/>
    </location>
</feature>
<dbReference type="GO" id="GO:0005783">
    <property type="term" value="C:endoplasmic reticulum"/>
    <property type="evidence" value="ECO:0007669"/>
    <property type="project" value="UniProtKB-SubCell"/>
</dbReference>
<comment type="subcellular location">
    <subcellularLocation>
        <location evidence="3">Endoplasmic reticulum</location>
    </subcellularLocation>
    <subcellularLocation>
        <location evidence="2">Membrane</location>
        <topology evidence="2">Multi-pass membrane protein</topology>
    </subcellularLocation>
</comment>
<keyword evidence="20" id="KW-1185">Reference proteome</keyword>
<comment type="caution">
    <text evidence="19">The sequence shown here is derived from an EMBL/GenBank/DDBJ whole genome shotgun (WGS) entry which is preliminary data.</text>
</comment>
<dbReference type="InterPro" id="IPR013618">
    <property type="entry name" value="TMTC_DUF1736"/>
</dbReference>
<dbReference type="Proteomes" id="UP001054837">
    <property type="component" value="Unassembled WGS sequence"/>
</dbReference>
<dbReference type="AlphaFoldDB" id="A0AAV4MSU7"/>
<evidence type="ECO:0000256" key="15">
    <source>
        <dbReference type="ARBA" id="ARBA00045102"/>
    </source>
</evidence>
<evidence type="ECO:0000256" key="10">
    <source>
        <dbReference type="ARBA" id="ARBA00022803"/>
    </source>
</evidence>
<dbReference type="EC" id="2.4.1.109" evidence="6"/>
<evidence type="ECO:0000256" key="4">
    <source>
        <dbReference type="ARBA" id="ARBA00004922"/>
    </source>
</evidence>
<feature type="transmembrane region" description="Helical" evidence="17">
    <location>
        <begin position="75"/>
        <end position="95"/>
    </location>
</feature>
<dbReference type="InterPro" id="IPR019734">
    <property type="entry name" value="TPR_rpt"/>
</dbReference>
<feature type="transmembrane region" description="Helical" evidence="17">
    <location>
        <begin position="281"/>
        <end position="304"/>
    </location>
</feature>
<keyword evidence="7" id="KW-0808">Transferase</keyword>
<keyword evidence="13 17" id="KW-0472">Membrane</keyword>
<feature type="repeat" description="TPR" evidence="16">
    <location>
        <begin position="478"/>
        <end position="511"/>
    </location>
</feature>
<evidence type="ECO:0000256" key="16">
    <source>
        <dbReference type="PROSITE-ProRule" id="PRU00339"/>
    </source>
</evidence>
<accession>A0AAV4MSU7</accession>
<dbReference type="PROSITE" id="PS50005">
    <property type="entry name" value="TPR"/>
    <property type="match status" value="3"/>
</dbReference>
<proteinExistence type="inferred from homology"/>
<keyword evidence="10 16" id="KW-0802">TPR repeat</keyword>
<dbReference type="SMART" id="SM00028">
    <property type="entry name" value="TPR"/>
    <property type="match status" value="4"/>
</dbReference>